<gene>
    <name evidence="1" type="ORF">IUJ34_02455</name>
</gene>
<dbReference type="EMBL" id="CP064820">
    <property type="protein sequence ID" value="QPG07621.1"/>
    <property type="molecule type" value="Genomic_DNA"/>
</dbReference>
<accession>A0A7S9HFC6</accession>
<evidence type="ECO:0000313" key="2">
    <source>
        <dbReference type="Proteomes" id="UP000594592"/>
    </source>
</evidence>
<organism evidence="1 2">
    <name type="scientific">Klebsiella pneumoniae subsp. pneumoniae</name>
    <dbReference type="NCBI Taxonomy" id="72407"/>
    <lineage>
        <taxon>Bacteria</taxon>
        <taxon>Pseudomonadati</taxon>
        <taxon>Pseudomonadota</taxon>
        <taxon>Gammaproteobacteria</taxon>
        <taxon>Enterobacterales</taxon>
        <taxon>Enterobacteriaceae</taxon>
        <taxon>Klebsiella/Raoultella group</taxon>
        <taxon>Klebsiella</taxon>
        <taxon>Klebsiella pneumoniae complex</taxon>
    </lineage>
</organism>
<proteinExistence type="predicted"/>
<dbReference type="AlphaFoldDB" id="A0A7S9HFC6"/>
<dbReference type="Proteomes" id="UP000594592">
    <property type="component" value="Chromosome"/>
</dbReference>
<evidence type="ECO:0000313" key="1">
    <source>
        <dbReference type="EMBL" id="QPG07621.1"/>
    </source>
</evidence>
<protein>
    <submittedName>
        <fullName evidence="1">Uncharacterized protein</fullName>
    </submittedName>
</protein>
<name>A0A7S9HFC6_KLEPN</name>
<reference evidence="1 2" key="1">
    <citation type="submission" date="2020-11" db="EMBL/GenBank/DDBJ databases">
        <title>Whole Genome sequence of MDR strain of Klebsiella pneumoniae K219 isolated from sputum.</title>
        <authorList>
            <person name="Aditi B.P."/>
            <person name="Mahalakshmi K."/>
            <person name="Naveen Kumar V."/>
        </authorList>
    </citation>
    <scope>NUCLEOTIDE SEQUENCE [LARGE SCALE GENOMIC DNA]</scope>
    <source>
        <strain evidence="1 2">K219</strain>
    </source>
</reference>
<sequence length="73" mass="8067">MHFVDFFCVSAGAVTRVNSVAIESASILATRIIQAAQRSGLTDGASDFHLTDLTVFTNYRLHQREQVLVFSHV</sequence>